<dbReference type="RefSeq" id="WP_379659951.1">
    <property type="nucleotide sequence ID" value="NZ_BAAAJG010000027.1"/>
</dbReference>
<sequence>MVTTVVLTIVGVVLAAQWTFSTLWLRRHVQGSLEWLWRWATWARRPPLRR</sequence>
<comment type="caution">
    <text evidence="2">The sequence shown here is derived from an EMBL/GenBank/DDBJ whole genome shotgun (WGS) entry which is preliminary data.</text>
</comment>
<dbReference type="Proteomes" id="UP001597145">
    <property type="component" value="Unassembled WGS sequence"/>
</dbReference>
<name>A0ABW4FSB5_9PSEU</name>
<proteinExistence type="predicted"/>
<evidence type="ECO:0000313" key="3">
    <source>
        <dbReference type="Proteomes" id="UP001597145"/>
    </source>
</evidence>
<feature type="domain" description="DUF418" evidence="1">
    <location>
        <begin position="4"/>
        <end position="43"/>
    </location>
</feature>
<dbReference type="EMBL" id="JBHUCP010000024">
    <property type="protein sequence ID" value="MFD1533210.1"/>
    <property type="molecule type" value="Genomic_DNA"/>
</dbReference>
<gene>
    <name evidence="2" type="ORF">ACFSCY_27670</name>
</gene>
<accession>A0ABW4FSB5</accession>
<reference evidence="3" key="1">
    <citation type="journal article" date="2019" name="Int. J. Syst. Evol. Microbiol.">
        <title>The Global Catalogue of Microorganisms (GCM) 10K type strain sequencing project: providing services to taxonomists for standard genome sequencing and annotation.</title>
        <authorList>
            <consortium name="The Broad Institute Genomics Platform"/>
            <consortium name="The Broad Institute Genome Sequencing Center for Infectious Disease"/>
            <person name="Wu L."/>
            <person name="Ma J."/>
        </authorList>
    </citation>
    <scope>NUCLEOTIDE SEQUENCE [LARGE SCALE GENOMIC DNA]</scope>
    <source>
        <strain evidence="3">JCM 12165</strain>
    </source>
</reference>
<protein>
    <submittedName>
        <fullName evidence="2">DUF418 domain-containing protein</fullName>
    </submittedName>
</protein>
<evidence type="ECO:0000313" key="2">
    <source>
        <dbReference type="EMBL" id="MFD1533210.1"/>
    </source>
</evidence>
<evidence type="ECO:0000259" key="1">
    <source>
        <dbReference type="Pfam" id="PF04235"/>
    </source>
</evidence>
<keyword evidence="3" id="KW-1185">Reference proteome</keyword>
<dbReference type="InterPro" id="IPR007349">
    <property type="entry name" value="DUF418"/>
</dbReference>
<dbReference type="Pfam" id="PF04235">
    <property type="entry name" value="DUF418"/>
    <property type="match status" value="1"/>
</dbReference>
<organism evidence="2 3">
    <name type="scientific">Pseudonocardia aurantiaca</name>
    <dbReference type="NCBI Taxonomy" id="75290"/>
    <lineage>
        <taxon>Bacteria</taxon>
        <taxon>Bacillati</taxon>
        <taxon>Actinomycetota</taxon>
        <taxon>Actinomycetes</taxon>
        <taxon>Pseudonocardiales</taxon>
        <taxon>Pseudonocardiaceae</taxon>
        <taxon>Pseudonocardia</taxon>
    </lineage>
</organism>